<reference evidence="10 11" key="1">
    <citation type="submission" date="2018-08" db="EMBL/GenBank/DDBJ databases">
        <title>Aphanomyces genome sequencing and annotation.</title>
        <authorList>
            <person name="Minardi D."/>
            <person name="Oidtmann B."/>
            <person name="Van Der Giezen M."/>
            <person name="Studholme D.J."/>
        </authorList>
    </citation>
    <scope>NUCLEOTIDE SEQUENCE [LARGE SCALE GENOMIC DNA]</scope>
    <source>
        <strain evidence="10 11">SA</strain>
    </source>
</reference>
<evidence type="ECO:0000256" key="5">
    <source>
        <dbReference type="ARBA" id="ARBA00023529"/>
    </source>
</evidence>
<dbReference type="InterPro" id="IPR036852">
    <property type="entry name" value="Peptidase_S8/S53_dom_sf"/>
</dbReference>
<dbReference type="EC" id="3.4.21.62" evidence="6"/>
<dbReference type="GO" id="GO:0004252">
    <property type="term" value="F:serine-type endopeptidase activity"/>
    <property type="evidence" value="ECO:0007669"/>
    <property type="project" value="UniProtKB-UniRule"/>
</dbReference>
<name>A0A397E7S2_APHAT</name>
<dbReference type="EMBL" id="QUTC01001196">
    <property type="protein sequence ID" value="RHY77219.1"/>
    <property type="molecule type" value="Genomic_DNA"/>
</dbReference>
<dbReference type="GO" id="GO:0006508">
    <property type="term" value="P:proteolysis"/>
    <property type="evidence" value="ECO:0007669"/>
    <property type="project" value="UniProtKB-KW"/>
</dbReference>
<evidence type="ECO:0000256" key="3">
    <source>
        <dbReference type="ARBA" id="ARBA00022801"/>
    </source>
</evidence>
<comment type="catalytic activity">
    <reaction evidence="5">
        <text>Hydrolysis of proteins with broad specificity for peptide bonds, and a preference for a large uncharged residue in P1. Hydrolyzes peptide amides.</text>
        <dbReference type="EC" id="3.4.21.62"/>
    </reaction>
</comment>
<evidence type="ECO:0000256" key="8">
    <source>
        <dbReference type="SAM" id="MobiDB-lite"/>
    </source>
</evidence>
<evidence type="ECO:0000256" key="2">
    <source>
        <dbReference type="ARBA" id="ARBA00022670"/>
    </source>
</evidence>
<keyword evidence="4 7" id="KW-0720">Serine protease</keyword>
<feature type="region of interest" description="Disordered" evidence="8">
    <location>
        <begin position="339"/>
        <end position="365"/>
    </location>
</feature>
<dbReference type="Gene3D" id="3.40.50.200">
    <property type="entry name" value="Peptidase S8/S53 domain"/>
    <property type="match status" value="1"/>
</dbReference>
<proteinExistence type="inferred from homology"/>
<keyword evidence="3 7" id="KW-0378">Hydrolase</keyword>
<feature type="active site" description="Charge relay system" evidence="7">
    <location>
        <position position="380"/>
    </location>
</feature>
<dbReference type="InterPro" id="IPR023828">
    <property type="entry name" value="Peptidase_S8_Ser-AS"/>
</dbReference>
<dbReference type="PROSITE" id="PS00137">
    <property type="entry name" value="SUBTILASE_HIS"/>
    <property type="match status" value="1"/>
</dbReference>
<dbReference type="InterPro" id="IPR000209">
    <property type="entry name" value="Peptidase_S8/S53_dom"/>
</dbReference>
<dbReference type="InterPro" id="IPR051048">
    <property type="entry name" value="Peptidase_S8/S53_subtilisin"/>
</dbReference>
<dbReference type="AlphaFoldDB" id="A0A397E7S2"/>
<comment type="similarity">
    <text evidence="1 7">Belongs to the peptidase S8 family.</text>
</comment>
<evidence type="ECO:0000256" key="7">
    <source>
        <dbReference type="PROSITE-ProRule" id="PRU01240"/>
    </source>
</evidence>
<dbReference type="InterPro" id="IPR022398">
    <property type="entry name" value="Peptidase_S8_His-AS"/>
</dbReference>
<evidence type="ECO:0000256" key="4">
    <source>
        <dbReference type="ARBA" id="ARBA00022825"/>
    </source>
</evidence>
<evidence type="ECO:0000256" key="6">
    <source>
        <dbReference type="ARBA" id="ARBA00023619"/>
    </source>
</evidence>
<dbReference type="VEuPathDB" id="FungiDB:H257_05968"/>
<feature type="region of interest" description="Disordered" evidence="8">
    <location>
        <begin position="444"/>
        <end position="464"/>
    </location>
</feature>
<dbReference type="PROSITE" id="PS51892">
    <property type="entry name" value="SUBTILASE"/>
    <property type="match status" value="1"/>
</dbReference>
<keyword evidence="2 7" id="KW-0645">Protease</keyword>
<feature type="active site" description="Charge relay system" evidence="7">
    <location>
        <position position="208"/>
    </location>
</feature>
<accession>A0A397E7S2</accession>
<dbReference type="Proteomes" id="UP000265716">
    <property type="component" value="Unassembled WGS sequence"/>
</dbReference>
<evidence type="ECO:0000256" key="1">
    <source>
        <dbReference type="ARBA" id="ARBA00011073"/>
    </source>
</evidence>
<dbReference type="Pfam" id="PF00082">
    <property type="entry name" value="Peptidase_S8"/>
    <property type="match status" value="1"/>
</dbReference>
<evidence type="ECO:0000313" key="11">
    <source>
        <dbReference type="Proteomes" id="UP000265716"/>
    </source>
</evidence>
<comment type="caution">
    <text evidence="10">The sequence shown here is derived from an EMBL/GenBank/DDBJ whole genome shotgun (WGS) entry which is preliminary data.</text>
</comment>
<organism evidence="10 11">
    <name type="scientific">Aphanomyces astaci</name>
    <name type="common">Crayfish plague agent</name>
    <dbReference type="NCBI Taxonomy" id="112090"/>
    <lineage>
        <taxon>Eukaryota</taxon>
        <taxon>Sar</taxon>
        <taxon>Stramenopiles</taxon>
        <taxon>Oomycota</taxon>
        <taxon>Saprolegniomycetes</taxon>
        <taxon>Saprolegniales</taxon>
        <taxon>Verrucalvaceae</taxon>
        <taxon>Aphanomyces</taxon>
    </lineage>
</organism>
<feature type="active site" description="Charge relay system" evidence="7">
    <location>
        <position position="172"/>
    </location>
</feature>
<dbReference type="PRINTS" id="PR00723">
    <property type="entry name" value="SUBTILISIN"/>
</dbReference>
<dbReference type="InterPro" id="IPR015500">
    <property type="entry name" value="Peptidase_S8_subtilisin-rel"/>
</dbReference>
<gene>
    <name evidence="10" type="ORF">DYB38_013281</name>
</gene>
<feature type="domain" description="Peptidase S8/S53" evidence="9">
    <location>
        <begin position="163"/>
        <end position="441"/>
    </location>
</feature>
<evidence type="ECO:0000313" key="10">
    <source>
        <dbReference type="EMBL" id="RHY77219.1"/>
    </source>
</evidence>
<dbReference type="PANTHER" id="PTHR43399">
    <property type="entry name" value="SUBTILISIN-RELATED"/>
    <property type="match status" value="1"/>
</dbReference>
<protein>
    <recommendedName>
        <fullName evidence="6">subtilisin</fullName>
        <ecNumber evidence="6">3.4.21.62</ecNumber>
    </recommendedName>
</protein>
<sequence>MVRIASLAAAFTATAAATISHRTLRELEIADETEIMVRFVSPNSLAKLDTESLPREDRALAVFSTLSADSAIATAAGVELAKAAGVEYTAHWIDTLLYIKGAKKDLVDQLSGLPSVESIGPVEVYDLPVIKEDGPHVAVTNSTVEWGVTIIGAPTAWARGNKGKGIVVSSIDTGVRLTHETLQANFRSANGWYEPSTKSKLPNDRHGHGTHVTGTIAGLNGIGVAPEAKWIACAGCPAGSCPQTDLLACAQYITCPTDTDGNNPDCKLAPHVVNNSWGSNQNGNTWYEAAILAWRKAGIVPVFSNGNAGPNCGTVGSPGDSPSVIGVGATDSVDALASFSSKGPEPLQKRIKPDVSAPGRSIRSAGSASDTAYATFSGTSMAAPHVAGAVALIVNANPGATYETVYKLLANTVDTATLKPSTANCGGVDNSKYPNNDFGYGRINANKASSTSSTPVPSTTKPAC</sequence>
<evidence type="ECO:0000259" key="9">
    <source>
        <dbReference type="Pfam" id="PF00082"/>
    </source>
</evidence>
<feature type="compositionally biased region" description="Low complexity" evidence="8">
    <location>
        <begin position="449"/>
        <end position="464"/>
    </location>
</feature>
<dbReference type="PANTHER" id="PTHR43399:SF4">
    <property type="entry name" value="CELL WALL-ASSOCIATED PROTEASE"/>
    <property type="match status" value="1"/>
</dbReference>
<dbReference type="PROSITE" id="PS00138">
    <property type="entry name" value="SUBTILASE_SER"/>
    <property type="match status" value="1"/>
</dbReference>
<dbReference type="SUPFAM" id="SSF52743">
    <property type="entry name" value="Subtilisin-like"/>
    <property type="match status" value="1"/>
</dbReference>